<feature type="region of interest" description="Disordered" evidence="1">
    <location>
        <begin position="265"/>
        <end position="375"/>
    </location>
</feature>
<dbReference type="Proteomes" id="UP001500909">
    <property type="component" value="Unassembled WGS sequence"/>
</dbReference>
<keyword evidence="2" id="KW-0472">Membrane</keyword>
<accession>A0ABP3KN01</accession>
<evidence type="ECO:0000256" key="1">
    <source>
        <dbReference type="SAM" id="MobiDB-lite"/>
    </source>
</evidence>
<proteinExistence type="predicted"/>
<keyword evidence="4" id="KW-1185">Reference proteome</keyword>
<comment type="caution">
    <text evidence="3">The sequence shown here is derived from an EMBL/GenBank/DDBJ whole genome shotgun (WGS) entry which is preliminary data.</text>
</comment>
<feature type="transmembrane region" description="Helical" evidence="2">
    <location>
        <begin position="152"/>
        <end position="169"/>
    </location>
</feature>
<name>A0ABP3KN01_9ACTN</name>
<feature type="transmembrane region" description="Helical" evidence="2">
    <location>
        <begin position="83"/>
        <end position="103"/>
    </location>
</feature>
<dbReference type="EMBL" id="BAAABY010000040">
    <property type="protein sequence ID" value="GAA0483314.1"/>
    <property type="molecule type" value="Genomic_DNA"/>
</dbReference>
<keyword evidence="2" id="KW-1133">Transmembrane helix</keyword>
<feature type="transmembrane region" description="Helical" evidence="2">
    <location>
        <begin position="22"/>
        <end position="47"/>
    </location>
</feature>
<feature type="transmembrane region" description="Helical" evidence="2">
    <location>
        <begin position="181"/>
        <end position="209"/>
    </location>
</feature>
<sequence>MRRVRHRLQIGRFRERGSELELLHRSMGFGALGLVTLVPLLIVVAAADPVRHRGFALWLVDGMALSGRSADAVESVFTAPRQAVATTSAVSLVALAVFGLSFAGSVQTGYEKTWSLSVGPWHRAWRQTVWLIVLMAYLYAEVQSRGALPEPLRIVLNLLAGVLFFWWGQRFLLGEQVAWRALLPGAVATMAGLTGLRAFSYLVFAPLIVSNAVSYGAVGTVLIVECWLVGVGFVVFGGALLGRHFHDHPERHVFPRVRRAGHVRHVHHLRPVARSVPRSAPRPVPRSERRASPAPPTRDTNRPHRTNRTNNHTRDEDQTDDRTRDADRTDDGTQDTDRTDDRTQDTDRTDGRTQDGDPPPPTGGPPRPPHSPRSP</sequence>
<reference evidence="4" key="1">
    <citation type="journal article" date="2019" name="Int. J. Syst. Evol. Microbiol.">
        <title>The Global Catalogue of Microorganisms (GCM) 10K type strain sequencing project: providing services to taxonomists for standard genome sequencing and annotation.</title>
        <authorList>
            <consortium name="The Broad Institute Genomics Platform"/>
            <consortium name="The Broad Institute Genome Sequencing Center for Infectious Disease"/>
            <person name="Wu L."/>
            <person name="Ma J."/>
        </authorList>
    </citation>
    <scope>NUCLEOTIDE SEQUENCE [LARGE SCALE GENOMIC DNA]</scope>
    <source>
        <strain evidence="4">JCM 4805</strain>
    </source>
</reference>
<feature type="compositionally biased region" description="Basic and acidic residues" evidence="1">
    <location>
        <begin position="312"/>
        <end position="355"/>
    </location>
</feature>
<feature type="compositionally biased region" description="Low complexity" evidence="1">
    <location>
        <begin position="272"/>
        <end position="281"/>
    </location>
</feature>
<keyword evidence="2" id="KW-0812">Transmembrane</keyword>
<evidence type="ECO:0000313" key="4">
    <source>
        <dbReference type="Proteomes" id="UP001500909"/>
    </source>
</evidence>
<protein>
    <submittedName>
        <fullName evidence="3">Uncharacterized protein</fullName>
    </submittedName>
</protein>
<evidence type="ECO:0000313" key="3">
    <source>
        <dbReference type="EMBL" id="GAA0483314.1"/>
    </source>
</evidence>
<feature type="transmembrane region" description="Helical" evidence="2">
    <location>
        <begin position="215"/>
        <end position="241"/>
    </location>
</feature>
<organism evidence="3 4">
    <name type="scientific">Streptomyces olivaceiscleroticus</name>
    <dbReference type="NCBI Taxonomy" id="68245"/>
    <lineage>
        <taxon>Bacteria</taxon>
        <taxon>Bacillati</taxon>
        <taxon>Actinomycetota</taxon>
        <taxon>Actinomycetes</taxon>
        <taxon>Kitasatosporales</taxon>
        <taxon>Streptomycetaceae</taxon>
        <taxon>Streptomyces</taxon>
    </lineage>
</organism>
<evidence type="ECO:0000256" key="2">
    <source>
        <dbReference type="SAM" id="Phobius"/>
    </source>
</evidence>
<gene>
    <name evidence="3" type="ORF">GCM10010361_55210</name>
</gene>
<feature type="compositionally biased region" description="Pro residues" evidence="1">
    <location>
        <begin position="357"/>
        <end position="375"/>
    </location>
</feature>